<keyword evidence="2" id="KW-1185">Reference proteome</keyword>
<dbReference type="PANTHER" id="PTHR43737">
    <property type="entry name" value="BLL7424 PROTEIN"/>
    <property type="match status" value="1"/>
</dbReference>
<dbReference type="PANTHER" id="PTHR43737:SF1">
    <property type="entry name" value="DUF1501 DOMAIN-CONTAINING PROTEIN"/>
    <property type="match status" value="1"/>
</dbReference>
<reference evidence="1 2" key="1">
    <citation type="submission" date="2018-12" db="EMBL/GenBank/DDBJ databases">
        <authorList>
            <person name="Toschakov S.V."/>
        </authorList>
    </citation>
    <scope>NUCLEOTIDE SEQUENCE [LARGE SCALE GENOMIC DNA]</scope>
    <source>
        <strain evidence="1 2">GM2012</strain>
    </source>
</reference>
<sequence>MDLKSIVRVDLDGAGALRRRGFLKTVGLGMGAAGLSFTDRMAVHAASMRSRHRAMILLWMNGGPSQFETFDPKPEHPNGGGTRAIETSVPGIRIAEGWSRVAGVMEDIALIRSMTNTEGNHQRATYQLHTGYAPTASVKHPSFGASAARELADASFDLPHLVQIGGRGAMPGSGAGFLGTAFEPFHVDDPSQPPANAEPAVPRDRFSRRLGLLSGLERAGFGASAGADVVAQHQELYRQSSGMVLSPRMEAFDLGQEPEALRDSYGRNPFGQGCLLARRLVETGVTFVEVRSPGNWDTHVDQADRLAELIPPVDQGFAALIADLKDRGMLDSTLVVWMGEFGRSPTINPNAGRDHFPRAFSVALAGGGVRGGQVIGGTSPDGTDIAGSPVTVPNLLASFCQALGIDPTIEHMSPIGRPLKIADGGIPVKELFS</sequence>
<evidence type="ECO:0000313" key="2">
    <source>
        <dbReference type="Proteomes" id="UP000280296"/>
    </source>
</evidence>
<comment type="caution">
    <text evidence="1">The sequence shown here is derived from an EMBL/GenBank/DDBJ whole genome shotgun (WGS) entry which is preliminary data.</text>
</comment>
<dbReference type="InterPro" id="IPR017850">
    <property type="entry name" value="Alkaline_phosphatase_core_sf"/>
</dbReference>
<dbReference type="PROSITE" id="PS51318">
    <property type="entry name" value="TAT"/>
    <property type="match status" value="1"/>
</dbReference>
<dbReference type="RefSeq" id="WP_126726542.1">
    <property type="nucleotide sequence ID" value="NZ_RYZH01000032.1"/>
</dbReference>
<organism evidence="1 2">
    <name type="scientific">Tautonia sociabilis</name>
    <dbReference type="NCBI Taxonomy" id="2080755"/>
    <lineage>
        <taxon>Bacteria</taxon>
        <taxon>Pseudomonadati</taxon>
        <taxon>Planctomycetota</taxon>
        <taxon>Planctomycetia</taxon>
        <taxon>Isosphaerales</taxon>
        <taxon>Isosphaeraceae</taxon>
        <taxon>Tautonia</taxon>
    </lineage>
</organism>
<dbReference type="InterPro" id="IPR010869">
    <property type="entry name" value="DUF1501"/>
</dbReference>
<dbReference type="Proteomes" id="UP000280296">
    <property type="component" value="Unassembled WGS sequence"/>
</dbReference>
<dbReference type="AlphaFoldDB" id="A0A432MH48"/>
<dbReference type="Pfam" id="PF07394">
    <property type="entry name" value="DUF1501"/>
    <property type="match status" value="1"/>
</dbReference>
<dbReference type="SUPFAM" id="SSF53649">
    <property type="entry name" value="Alkaline phosphatase-like"/>
    <property type="match status" value="1"/>
</dbReference>
<dbReference type="EMBL" id="RYZH01000032">
    <property type="protein sequence ID" value="RUL86307.1"/>
    <property type="molecule type" value="Genomic_DNA"/>
</dbReference>
<proteinExistence type="predicted"/>
<reference evidence="1 2" key="2">
    <citation type="submission" date="2019-01" db="EMBL/GenBank/DDBJ databases">
        <title>Tautonia sociabilis, a novel thermotolerant planctomycete of Isosphaeraceae family, isolated from a 4000 m deep subterranean habitat.</title>
        <authorList>
            <person name="Kovaleva O.L."/>
            <person name="Elcheninov A.G."/>
            <person name="Van Heerden E."/>
            <person name="Toshchakov S.V."/>
            <person name="Novikov A."/>
            <person name="Bonch-Osmolovskaya E.A."/>
            <person name="Kublanov I.V."/>
        </authorList>
    </citation>
    <scope>NUCLEOTIDE SEQUENCE [LARGE SCALE GENOMIC DNA]</scope>
    <source>
        <strain evidence="1 2">GM2012</strain>
    </source>
</reference>
<accession>A0A432MH48</accession>
<name>A0A432MH48_9BACT</name>
<dbReference type="InterPro" id="IPR006311">
    <property type="entry name" value="TAT_signal"/>
</dbReference>
<dbReference type="OrthoDB" id="127333at2"/>
<protein>
    <submittedName>
        <fullName evidence="1">DUF1501 domain-containing protein</fullName>
    </submittedName>
</protein>
<evidence type="ECO:0000313" key="1">
    <source>
        <dbReference type="EMBL" id="RUL86307.1"/>
    </source>
</evidence>
<gene>
    <name evidence="1" type="ORF">TsocGM_16395</name>
</gene>